<dbReference type="Proteomes" id="UP000541444">
    <property type="component" value="Unassembled WGS sequence"/>
</dbReference>
<sequence length="800" mass="88924">MVSTRDRLKQTKEKLVSPLKFHRKPNSKKNDDLEMDDPNERITVLETTVSTLTSTVGELVEQLRLTNLVLGSILVNRRSRSKKKGVMEVDGDEDVPNDKKDDKYKSGYKANWKFDQKGESKGEGYSFKGTICSHCKANGHSSDRCWKLHPELRPKEEKGKKEKRALAAAIAYIRIALWLWPIGCSKISIIQIIGFWTAKIFPVVKNQHLLLCTLLIGNSLAMEILPQALCTRYGMKVGATTAPFVRVLLFLFFPVAYPISKVLDWMLGKGHAVLLRRAELKTFVNFHGNEMVGKKKLGSRQPTQGDRLRDLEEKMEEFRVNTENSIGEFKTQTDQTLKSILLAILSQGGLEMWFTGSMVGLRGRGVPLGSFMGDARRGGLSLISLESFGRGMALSTKDNNEREFNAEGVSFTSNSFDGLNVQDVGSEDKFAYSNIRETPTLATRGEFLSARAAGTTATIVTVTAAATPTAIITTVNTTFATTATAAIVTTVSATSVAAATGTATAATAATTTAAAATTAASNDCQLTDQGYCERPTLGQGSNKLGTTPFFSGSRERTSYDYREGPVHQQQFGTGDWQYQRNSTTPLNQWGIANYIPPRPNRVPIPCDTRNTGTGFQQSQWAPRNPFADEHTFWGDNESGNGHGFNDRYGFQDRRGRGRGVHPANSGTRFQNDGYQGEPGLGYARVLAFKRCGDSRAVTLIEMKLTGYTLNWWEGVQQLQETIKGDYITDWDTMRRELMARFIPENYEEESFAKLQNLRQTRNQSVNDYASDFYLFSSRVVLSETEAQRISQFKLGLTKRL</sequence>
<evidence type="ECO:0000256" key="2">
    <source>
        <dbReference type="SAM" id="MobiDB-lite"/>
    </source>
</evidence>
<protein>
    <recommendedName>
        <fullName evidence="4">CNNM transmembrane domain-containing protein</fullName>
    </recommendedName>
</protein>
<dbReference type="InterPro" id="IPR002550">
    <property type="entry name" value="CNNM"/>
</dbReference>
<dbReference type="EMBL" id="JACGCM010002752">
    <property type="protein sequence ID" value="KAF6136275.1"/>
    <property type="molecule type" value="Genomic_DNA"/>
</dbReference>
<evidence type="ECO:0000256" key="1">
    <source>
        <dbReference type="PROSITE-ProRule" id="PRU01193"/>
    </source>
</evidence>
<dbReference type="Pfam" id="PF03732">
    <property type="entry name" value="Retrotrans_gag"/>
    <property type="match status" value="1"/>
</dbReference>
<feature type="domain" description="CNNM transmembrane" evidence="4">
    <location>
        <begin position="223"/>
        <end position="297"/>
    </location>
</feature>
<dbReference type="OrthoDB" id="10264910at2759"/>
<keyword evidence="1 3" id="KW-0472">Membrane</keyword>
<dbReference type="PANTHER" id="PTHR12064">
    <property type="entry name" value="METAL TRANSPORTER CNNM"/>
    <property type="match status" value="1"/>
</dbReference>
<dbReference type="GO" id="GO:0010960">
    <property type="term" value="P:magnesium ion homeostasis"/>
    <property type="evidence" value="ECO:0007669"/>
    <property type="project" value="InterPro"/>
</dbReference>
<evidence type="ECO:0000259" key="4">
    <source>
        <dbReference type="PROSITE" id="PS51846"/>
    </source>
</evidence>
<feature type="transmembrane region" description="Helical" evidence="3">
    <location>
        <begin position="165"/>
        <end position="196"/>
    </location>
</feature>
<proteinExistence type="predicted"/>
<feature type="transmembrane region" description="Helical" evidence="3">
    <location>
        <begin position="208"/>
        <end position="225"/>
    </location>
</feature>
<reference evidence="5 6" key="1">
    <citation type="journal article" date="2020" name="IScience">
        <title>Genome Sequencing of the Endangered Kingdonia uniflora (Circaeasteraceae, Ranunculales) Reveals Potential Mechanisms of Evolutionary Specialization.</title>
        <authorList>
            <person name="Sun Y."/>
            <person name="Deng T."/>
            <person name="Zhang A."/>
            <person name="Moore M.J."/>
            <person name="Landis J.B."/>
            <person name="Lin N."/>
            <person name="Zhang H."/>
            <person name="Zhang X."/>
            <person name="Huang J."/>
            <person name="Zhang X."/>
            <person name="Sun H."/>
            <person name="Wang H."/>
        </authorList>
    </citation>
    <scope>NUCLEOTIDE SEQUENCE [LARGE SCALE GENOMIC DNA]</scope>
    <source>
        <strain evidence="5">TB1705</strain>
        <tissue evidence="5">Leaf</tissue>
    </source>
</reference>
<evidence type="ECO:0000313" key="5">
    <source>
        <dbReference type="EMBL" id="KAF6136275.1"/>
    </source>
</evidence>
<evidence type="ECO:0000256" key="3">
    <source>
        <dbReference type="SAM" id="Phobius"/>
    </source>
</evidence>
<gene>
    <name evidence="5" type="ORF">GIB67_042760</name>
</gene>
<dbReference type="InterPro" id="IPR045095">
    <property type="entry name" value="ACDP"/>
</dbReference>
<feature type="transmembrane region" description="Helical" evidence="3">
    <location>
        <begin position="237"/>
        <end position="257"/>
    </location>
</feature>
<organism evidence="5 6">
    <name type="scientific">Kingdonia uniflora</name>
    <dbReference type="NCBI Taxonomy" id="39325"/>
    <lineage>
        <taxon>Eukaryota</taxon>
        <taxon>Viridiplantae</taxon>
        <taxon>Streptophyta</taxon>
        <taxon>Embryophyta</taxon>
        <taxon>Tracheophyta</taxon>
        <taxon>Spermatophyta</taxon>
        <taxon>Magnoliopsida</taxon>
        <taxon>Ranunculales</taxon>
        <taxon>Circaeasteraceae</taxon>
        <taxon>Kingdonia</taxon>
    </lineage>
</organism>
<feature type="region of interest" description="Disordered" evidence="2">
    <location>
        <begin position="81"/>
        <end position="100"/>
    </location>
</feature>
<evidence type="ECO:0000313" key="6">
    <source>
        <dbReference type="Proteomes" id="UP000541444"/>
    </source>
</evidence>
<dbReference type="GO" id="GO:0030026">
    <property type="term" value="P:intracellular manganese ion homeostasis"/>
    <property type="evidence" value="ECO:0007669"/>
    <property type="project" value="TreeGrafter"/>
</dbReference>
<dbReference type="AlphaFoldDB" id="A0A7J7L0X9"/>
<dbReference type="InterPro" id="IPR005162">
    <property type="entry name" value="Retrotrans_gag_dom"/>
</dbReference>
<dbReference type="GO" id="GO:0005737">
    <property type="term" value="C:cytoplasm"/>
    <property type="evidence" value="ECO:0007669"/>
    <property type="project" value="TreeGrafter"/>
</dbReference>
<name>A0A7J7L0X9_9MAGN</name>
<dbReference type="Pfam" id="PF01595">
    <property type="entry name" value="CNNM"/>
    <property type="match status" value="1"/>
</dbReference>
<dbReference type="GO" id="GO:0016020">
    <property type="term" value="C:membrane"/>
    <property type="evidence" value="ECO:0007669"/>
    <property type="project" value="UniProtKB-UniRule"/>
</dbReference>
<comment type="caution">
    <text evidence="5">The sequence shown here is derived from an EMBL/GenBank/DDBJ whole genome shotgun (WGS) entry which is preliminary data.</text>
</comment>
<dbReference type="PROSITE" id="PS51846">
    <property type="entry name" value="CNNM"/>
    <property type="match status" value="1"/>
</dbReference>
<accession>A0A7J7L0X9</accession>
<keyword evidence="1 3" id="KW-1133">Transmembrane helix</keyword>
<keyword evidence="1 3" id="KW-0812">Transmembrane</keyword>
<dbReference type="PANTHER" id="PTHR12064:SF76">
    <property type="entry name" value="CNNM TRANSMEMBRANE DOMAIN-CONTAINING PROTEIN"/>
    <property type="match status" value="1"/>
</dbReference>
<keyword evidence="6" id="KW-1185">Reference proteome</keyword>